<evidence type="ECO:0000259" key="7">
    <source>
        <dbReference type="Pfam" id="PF07810"/>
    </source>
</evidence>
<evidence type="ECO:0000256" key="2">
    <source>
        <dbReference type="ARBA" id="ARBA00006510"/>
    </source>
</evidence>
<feature type="transmembrane region" description="Helical" evidence="6">
    <location>
        <begin position="518"/>
        <end position="540"/>
    </location>
</feature>
<evidence type="ECO:0000256" key="5">
    <source>
        <dbReference type="ARBA" id="ARBA00023136"/>
    </source>
</evidence>
<dbReference type="InterPro" id="IPR038900">
    <property type="entry name" value="TMC"/>
</dbReference>
<evidence type="ECO:0000256" key="3">
    <source>
        <dbReference type="ARBA" id="ARBA00022692"/>
    </source>
</evidence>
<dbReference type="GO" id="GO:0005886">
    <property type="term" value="C:plasma membrane"/>
    <property type="evidence" value="ECO:0007669"/>
    <property type="project" value="InterPro"/>
</dbReference>
<dbReference type="Pfam" id="PF07810">
    <property type="entry name" value="TMC"/>
    <property type="match status" value="1"/>
</dbReference>
<feature type="transmembrane region" description="Helical" evidence="6">
    <location>
        <begin position="427"/>
        <end position="458"/>
    </location>
</feature>
<dbReference type="AlphaFoldDB" id="A0A813U510"/>
<dbReference type="PANTHER" id="PTHR23302">
    <property type="entry name" value="TRANSMEMBRANE CHANNEL-RELATED"/>
    <property type="match status" value="1"/>
</dbReference>
<feature type="transmembrane region" description="Helical" evidence="6">
    <location>
        <begin position="140"/>
        <end position="161"/>
    </location>
</feature>
<keyword evidence="10" id="KW-1185">Reference proteome</keyword>
<comment type="caution">
    <text evidence="8">The sequence shown here is derived from an EMBL/GenBank/DDBJ whole genome shotgun (WGS) entry which is preliminary data.</text>
</comment>
<protein>
    <recommendedName>
        <fullName evidence="7">TMC domain-containing protein</fullName>
    </recommendedName>
</protein>
<dbReference type="Proteomes" id="UP000681722">
    <property type="component" value="Unassembled WGS sequence"/>
</dbReference>
<proteinExistence type="inferred from homology"/>
<organism evidence="8 10">
    <name type="scientific">Didymodactylos carnosus</name>
    <dbReference type="NCBI Taxonomy" id="1234261"/>
    <lineage>
        <taxon>Eukaryota</taxon>
        <taxon>Metazoa</taxon>
        <taxon>Spiralia</taxon>
        <taxon>Gnathifera</taxon>
        <taxon>Rotifera</taxon>
        <taxon>Eurotatoria</taxon>
        <taxon>Bdelloidea</taxon>
        <taxon>Philodinida</taxon>
        <taxon>Philodinidae</taxon>
        <taxon>Didymodactylos</taxon>
    </lineage>
</organism>
<dbReference type="EMBL" id="CAJOBC010000641">
    <property type="protein sequence ID" value="CAF3610334.1"/>
    <property type="molecule type" value="Genomic_DNA"/>
</dbReference>
<evidence type="ECO:0000256" key="6">
    <source>
        <dbReference type="SAM" id="Phobius"/>
    </source>
</evidence>
<feature type="transmembrane region" description="Helical" evidence="6">
    <location>
        <begin position="384"/>
        <end position="407"/>
    </location>
</feature>
<dbReference type="PANTHER" id="PTHR23302:SF43">
    <property type="entry name" value="TMC DOMAIN-CONTAINING PROTEIN"/>
    <property type="match status" value="1"/>
</dbReference>
<evidence type="ECO:0000313" key="9">
    <source>
        <dbReference type="EMBL" id="CAF3610334.1"/>
    </source>
</evidence>
<dbReference type="GO" id="GO:0008381">
    <property type="term" value="F:mechanosensitive monoatomic ion channel activity"/>
    <property type="evidence" value="ECO:0007669"/>
    <property type="project" value="TreeGrafter"/>
</dbReference>
<reference evidence="8" key="1">
    <citation type="submission" date="2021-02" db="EMBL/GenBank/DDBJ databases">
        <authorList>
            <person name="Nowell W R."/>
        </authorList>
    </citation>
    <scope>NUCLEOTIDE SEQUENCE</scope>
</reference>
<evidence type="ECO:0000256" key="1">
    <source>
        <dbReference type="ARBA" id="ARBA00004141"/>
    </source>
</evidence>
<comment type="subcellular location">
    <subcellularLocation>
        <location evidence="1">Membrane</location>
        <topology evidence="1">Multi-pass membrane protein</topology>
    </subcellularLocation>
</comment>
<dbReference type="OrthoDB" id="1936208at2759"/>
<evidence type="ECO:0000313" key="10">
    <source>
        <dbReference type="Proteomes" id="UP000663829"/>
    </source>
</evidence>
<feature type="transmembrane region" description="Helical" evidence="6">
    <location>
        <begin position="311"/>
        <end position="339"/>
    </location>
</feature>
<evidence type="ECO:0000313" key="8">
    <source>
        <dbReference type="EMBL" id="CAF0823811.1"/>
    </source>
</evidence>
<dbReference type="Proteomes" id="UP000663829">
    <property type="component" value="Unassembled WGS sequence"/>
</dbReference>
<feature type="transmembrane region" description="Helical" evidence="6">
    <location>
        <begin position="217"/>
        <end position="242"/>
    </location>
</feature>
<keyword evidence="3 6" id="KW-0812">Transmembrane</keyword>
<keyword evidence="4 6" id="KW-1133">Transmembrane helix</keyword>
<feature type="domain" description="TMC" evidence="7">
    <location>
        <begin position="419"/>
        <end position="539"/>
    </location>
</feature>
<gene>
    <name evidence="8" type="ORF">GPM918_LOCUS4687</name>
    <name evidence="9" type="ORF">SRO942_LOCUS4683</name>
</gene>
<accession>A0A813U510</accession>
<name>A0A813U510_9BILA</name>
<dbReference type="InterPro" id="IPR012496">
    <property type="entry name" value="TMC_dom"/>
</dbReference>
<evidence type="ECO:0000256" key="4">
    <source>
        <dbReference type="ARBA" id="ARBA00022989"/>
    </source>
</evidence>
<comment type="similarity">
    <text evidence="2">Belongs to the TMC family.</text>
</comment>
<feature type="transmembrane region" description="Helical" evidence="6">
    <location>
        <begin position="625"/>
        <end position="647"/>
    </location>
</feature>
<keyword evidence="5 6" id="KW-0472">Membrane</keyword>
<feature type="transmembrane region" description="Helical" evidence="6">
    <location>
        <begin position="568"/>
        <end position="587"/>
    </location>
</feature>
<sequence>MDTDEIRRSNELQLLLNEQLRKLKASEEDDNQCILHAVEELNKAFENDSAAIVKHIQLLNWPLTYKRLLLQESKTDISTDKAAKFFLNPKTNVSSTFAKRTKTIRSKLRVWFSLWHSTSVNIERQYGSGVSSIFNINRHFFIYNIFMFILWFCLITLPFLILGSYSPPKRFTFDTIFNTRGYLENSLLFYGVYPNQSLPIRNESNNQHYHVNYPIPLIYLLCGYFYFIFWFIFIGIRFSYVYKNNVLDSILRSKRGNGFLSTFARWDYTIHEDEHKKEQIQICYNQLREIINHENNKRLNRKKKHDYYKSYYYIFKIVIINLLYVGLAVGLGIANYFLLSSKSSAMTSEHYQTLIFMSFINRFGPYLLTILAQFEKYKYPSYRLYTIGCRNLFLNASLIVSLIVYFYQQRSELEKLNNCWENGFGQIFYILSLIDIFFSIVSVLFFGSLMDLIVQLFLTDSIVKKSTTANSSMDKKNKKVLYKYSRMFDGINIHVQITPTQLLYSQLLIWIGTYFSPLLVLLQLLNILFSFWTYRFYIFLRDISCNQRRKIATIKRVYIWNAYRLNNMFYLLSFFCLTLAITCFVIFSTQLETSSNCGPFAHYNRTYEVIEELIPKQKSVVVVSIINFLSSPGLTYFGLIIFIIVAYKFKHEASAEKELVFIRESNLESKKLYRQKLVERLHNQTTQQRQPLEIVLTHKIEKSTL</sequence>
<dbReference type="EMBL" id="CAJNOQ010000642">
    <property type="protein sequence ID" value="CAF0823811.1"/>
    <property type="molecule type" value="Genomic_DNA"/>
</dbReference>